<dbReference type="Proteomes" id="UP000594638">
    <property type="component" value="Unassembled WGS sequence"/>
</dbReference>
<keyword evidence="3" id="KW-1185">Reference proteome</keyword>
<feature type="region of interest" description="Disordered" evidence="1">
    <location>
        <begin position="1"/>
        <end position="21"/>
    </location>
</feature>
<protein>
    <submittedName>
        <fullName evidence="2">Cellulose synthase A catalytic subunit 2 [UDP-forming]-like</fullName>
    </submittedName>
</protein>
<feature type="compositionally biased region" description="Acidic residues" evidence="1">
    <location>
        <begin position="11"/>
        <end position="21"/>
    </location>
</feature>
<comment type="caution">
    <text evidence="2">The sequence shown here is derived from an EMBL/GenBank/DDBJ whole genome shotgun (WGS) entry which is preliminary data.</text>
</comment>
<evidence type="ECO:0000313" key="2">
    <source>
        <dbReference type="EMBL" id="CAA3030629.1"/>
    </source>
</evidence>
<proteinExistence type="predicted"/>
<dbReference type="Gramene" id="OE9A076473T1">
    <property type="protein sequence ID" value="OE9A076473C1"/>
    <property type="gene ID" value="OE9A076473"/>
</dbReference>
<sequence>MRIKGNPRVDGDEDEDEFDGLDNEFDYNGKEIRDPCQIVDIGQNASGITIPSELDSIVIDSKIPLLTYAQEVD</sequence>
<evidence type="ECO:0000313" key="3">
    <source>
        <dbReference type="Proteomes" id="UP000594638"/>
    </source>
</evidence>
<name>A0A8S0VAI0_OLEEU</name>
<accession>A0A8S0VAI0</accession>
<organism evidence="2 3">
    <name type="scientific">Olea europaea subsp. europaea</name>
    <dbReference type="NCBI Taxonomy" id="158383"/>
    <lineage>
        <taxon>Eukaryota</taxon>
        <taxon>Viridiplantae</taxon>
        <taxon>Streptophyta</taxon>
        <taxon>Embryophyta</taxon>
        <taxon>Tracheophyta</taxon>
        <taxon>Spermatophyta</taxon>
        <taxon>Magnoliopsida</taxon>
        <taxon>eudicotyledons</taxon>
        <taxon>Gunneridae</taxon>
        <taxon>Pentapetalae</taxon>
        <taxon>asterids</taxon>
        <taxon>lamiids</taxon>
        <taxon>Lamiales</taxon>
        <taxon>Oleaceae</taxon>
        <taxon>Oleeae</taxon>
        <taxon>Olea</taxon>
    </lineage>
</organism>
<evidence type="ECO:0000256" key="1">
    <source>
        <dbReference type="SAM" id="MobiDB-lite"/>
    </source>
</evidence>
<gene>
    <name evidence="2" type="ORF">OLEA9_A076473</name>
</gene>
<reference evidence="2 3" key="1">
    <citation type="submission" date="2019-12" db="EMBL/GenBank/DDBJ databases">
        <authorList>
            <person name="Alioto T."/>
            <person name="Alioto T."/>
            <person name="Gomez Garrido J."/>
        </authorList>
    </citation>
    <scope>NUCLEOTIDE SEQUENCE [LARGE SCALE GENOMIC DNA]</scope>
</reference>
<dbReference type="EMBL" id="CACTIH010009385">
    <property type="protein sequence ID" value="CAA3030629.1"/>
    <property type="molecule type" value="Genomic_DNA"/>
</dbReference>
<dbReference type="AlphaFoldDB" id="A0A8S0VAI0"/>